<protein>
    <submittedName>
        <fullName evidence="2">Uncharacterized protein</fullName>
    </submittedName>
</protein>
<evidence type="ECO:0000313" key="3">
    <source>
        <dbReference type="Proteomes" id="UP000050320"/>
    </source>
</evidence>
<feature type="transmembrane region" description="Helical" evidence="1">
    <location>
        <begin position="158"/>
        <end position="175"/>
    </location>
</feature>
<dbReference type="Pfam" id="PF09852">
    <property type="entry name" value="DUF2079"/>
    <property type="match status" value="1"/>
</dbReference>
<keyword evidence="1" id="KW-1133">Transmembrane helix</keyword>
<keyword evidence="3" id="KW-1185">Reference proteome</keyword>
<proteinExistence type="predicted"/>
<feature type="transmembrane region" description="Helical" evidence="1">
    <location>
        <begin position="68"/>
        <end position="86"/>
    </location>
</feature>
<feature type="transmembrane region" description="Helical" evidence="1">
    <location>
        <begin position="24"/>
        <end position="47"/>
    </location>
</feature>
<dbReference type="EMBL" id="LKBG01000257">
    <property type="protein sequence ID" value="KQB34085.1"/>
    <property type="molecule type" value="Genomic_DNA"/>
</dbReference>
<keyword evidence="1" id="KW-0472">Membrane</keyword>
<sequence length="373" mass="42701">MAFLPFFIFMAIYAYLYNKKILNIAMLIFIVTLHSNFVYISLMIILFEMVYSRKYKNLNLMFSEIRPKWLLLVLFILFTLTGFAYIEFAGIMKGIISGHVSSVTLTTGESGTVPGGLMGMVRALFTDPAYLFSFISANYMLKISYLVLLFATTGFMPLYFPEILIIGLPYFGYAFTSSYGSYYTLGYQYAAMIYPVMFLGIAFGISKIIDNLNSNNKNRLTPKKIYNYYKSHGQNNIIKVIIVILIIGLILGLVYNPLVPYDSMAPNDISGIHMTPDTRFLLNERKYIPENSTILVENNLMPLFSDYKNVYSPPFSPLPNYTEFDYIIYMNNTFWADTGGNNSLIYIATYLLDHGYITPYAEYNNQVIILKKA</sequence>
<feature type="transmembrane region" description="Helical" evidence="1">
    <location>
        <begin position="129"/>
        <end position="151"/>
    </location>
</feature>
<comment type="caution">
    <text evidence="2">The sequence shown here is derived from an EMBL/GenBank/DDBJ whole genome shotgun (WGS) entry which is preliminary data.</text>
</comment>
<gene>
    <name evidence="2" type="ORF">AOG54_05745</name>
</gene>
<organism evidence="2 3">
    <name type="scientific">Acidiplasma aeolicum</name>
    <dbReference type="NCBI Taxonomy" id="507754"/>
    <lineage>
        <taxon>Archaea</taxon>
        <taxon>Methanobacteriati</taxon>
        <taxon>Thermoplasmatota</taxon>
        <taxon>Thermoplasmata</taxon>
        <taxon>Thermoplasmatales</taxon>
        <taxon>Ferroplasmaceae</taxon>
        <taxon>Acidiplasma</taxon>
    </lineage>
</organism>
<name>A0A0Q0RG44_9ARCH</name>
<dbReference type="Proteomes" id="UP000050320">
    <property type="component" value="Unassembled WGS sequence"/>
</dbReference>
<keyword evidence="1" id="KW-0812">Transmembrane</keyword>
<feature type="transmembrane region" description="Helical" evidence="1">
    <location>
        <begin position="237"/>
        <end position="255"/>
    </location>
</feature>
<dbReference type="InterPro" id="IPR018650">
    <property type="entry name" value="STSV1_Orf64"/>
</dbReference>
<dbReference type="AlphaFoldDB" id="A0A0Q0RG44"/>
<accession>A0A0Q0RG44</accession>
<reference evidence="2 3" key="1">
    <citation type="submission" date="2015-09" db="EMBL/GenBank/DDBJ databases">
        <title>Heavy metals and arsenic resistance mechanisms in polyextremophilic archaea of the family Ferroplasmaceae.</title>
        <authorList>
            <person name="Bulaev A.G."/>
            <person name="Kanygina A.V."/>
        </authorList>
    </citation>
    <scope>NUCLEOTIDE SEQUENCE [LARGE SCALE GENOMIC DNA]</scope>
    <source>
        <strain evidence="2 3">VT</strain>
    </source>
</reference>
<evidence type="ECO:0000256" key="1">
    <source>
        <dbReference type="SAM" id="Phobius"/>
    </source>
</evidence>
<feature type="transmembrane region" description="Helical" evidence="1">
    <location>
        <begin position="187"/>
        <end position="209"/>
    </location>
</feature>
<evidence type="ECO:0000313" key="2">
    <source>
        <dbReference type="EMBL" id="KQB34085.1"/>
    </source>
</evidence>